<dbReference type="InterPro" id="IPR052020">
    <property type="entry name" value="Cyclic_di-GMP/3'3'-cGAMP_PDE"/>
</dbReference>
<evidence type="ECO:0000313" key="6">
    <source>
        <dbReference type="Proteomes" id="UP000264062"/>
    </source>
</evidence>
<protein>
    <recommendedName>
        <fullName evidence="7">Response regulator</fullName>
    </recommendedName>
</protein>
<dbReference type="Gene3D" id="3.40.50.2300">
    <property type="match status" value="1"/>
</dbReference>
<comment type="caution">
    <text evidence="5">The sequence shown here is derived from an EMBL/GenBank/DDBJ whole genome shotgun (WGS) entry which is preliminary data.</text>
</comment>
<feature type="coiled-coil region" evidence="2">
    <location>
        <begin position="111"/>
        <end position="138"/>
    </location>
</feature>
<dbReference type="PANTHER" id="PTHR45228">
    <property type="entry name" value="CYCLIC DI-GMP PHOSPHODIESTERASE TM_0186-RELATED"/>
    <property type="match status" value="1"/>
</dbReference>
<dbReference type="Pfam" id="PF00072">
    <property type="entry name" value="Response_reg"/>
    <property type="match status" value="1"/>
</dbReference>
<reference evidence="5 6" key="1">
    <citation type="journal article" date="2018" name="Nat. Biotechnol.">
        <title>A standardized bacterial taxonomy based on genome phylogeny substantially revises the tree of life.</title>
        <authorList>
            <person name="Parks D.H."/>
            <person name="Chuvochina M."/>
            <person name="Waite D.W."/>
            <person name="Rinke C."/>
            <person name="Skarshewski A."/>
            <person name="Chaumeil P.A."/>
            <person name="Hugenholtz P."/>
        </authorList>
    </citation>
    <scope>NUCLEOTIDE SEQUENCE [LARGE SCALE GENOMIC DNA]</scope>
    <source>
        <strain evidence="5">UBA9956</strain>
    </source>
</reference>
<gene>
    <name evidence="5" type="ORF">DCW38_00425</name>
</gene>
<dbReference type="SUPFAM" id="SSF52172">
    <property type="entry name" value="CheY-like"/>
    <property type="match status" value="1"/>
</dbReference>
<dbReference type="CDD" id="cd00156">
    <property type="entry name" value="REC"/>
    <property type="match status" value="1"/>
</dbReference>
<dbReference type="InterPro" id="IPR037522">
    <property type="entry name" value="HD_GYP_dom"/>
</dbReference>
<dbReference type="PROSITE" id="PS51832">
    <property type="entry name" value="HD_GYP"/>
    <property type="match status" value="1"/>
</dbReference>
<dbReference type="Pfam" id="PF13487">
    <property type="entry name" value="HD_5"/>
    <property type="match status" value="1"/>
</dbReference>
<keyword evidence="2" id="KW-0175">Coiled coil</keyword>
<evidence type="ECO:0000313" key="5">
    <source>
        <dbReference type="EMBL" id="HAV91641.1"/>
    </source>
</evidence>
<evidence type="ECO:0008006" key="7">
    <source>
        <dbReference type="Google" id="ProtNLM"/>
    </source>
</evidence>
<sequence>MDEKMNVLVIDDNKELANALKDAINNYNDKWNATSVYDGSSALNLMSTNPPDIVFCDIVLPDMSGIDVMKNIKDIEQDIQVIIMTAYASLSTAIEALQFGAFDYIPKPLHINQVINAIKSAEKRRKNLLENRRMITNLLSIKDENKISDETREIIERLMILKHFQKRISIQETKKTLLESSYKELAKIFQTEYINIFIKGDDDKFRSEMGPKSGDFKIGEFIDIRMPTFYLPVKNGIGCVFPGEKSMTSVIGFENKIMGLVYYKRERDFSQGELETAEVIAIEIGAKLTEIMLNRKIDSERVGTLLAFLSVFGITDPEEKRRASDATKMAVEFAEYLNLKKDDIERVRYSAMLYNVLEASAVMKFKKKGEFSKKIDEIIEGIDFISNSKDIIISVSENYDGSGKPKGLKQNEIPIGARILKIVATFVLLVANNTYRAGEKEDLTLLHMEQKKGGYFDPDLLGRFREYILERRSRIL</sequence>
<feature type="modified residue" description="4-aspartylphosphate" evidence="1">
    <location>
        <position position="57"/>
    </location>
</feature>
<dbReference type="Gene3D" id="1.10.3210.10">
    <property type="entry name" value="Hypothetical protein af1432"/>
    <property type="match status" value="1"/>
</dbReference>
<evidence type="ECO:0000259" key="3">
    <source>
        <dbReference type="PROSITE" id="PS50110"/>
    </source>
</evidence>
<dbReference type="PROSITE" id="PS50110">
    <property type="entry name" value="RESPONSE_REGULATORY"/>
    <property type="match status" value="1"/>
</dbReference>
<keyword evidence="1" id="KW-0597">Phosphoprotein</keyword>
<name>A0A350H7X5_UNCW3</name>
<organism evidence="5 6">
    <name type="scientific">candidate division WOR-3 bacterium</name>
    <dbReference type="NCBI Taxonomy" id="2052148"/>
    <lineage>
        <taxon>Bacteria</taxon>
        <taxon>Bacteria division WOR-3</taxon>
    </lineage>
</organism>
<dbReference type="AlphaFoldDB" id="A0A350H7X5"/>
<dbReference type="EMBL" id="DMZY01000015">
    <property type="protein sequence ID" value="HAV91641.1"/>
    <property type="molecule type" value="Genomic_DNA"/>
</dbReference>
<evidence type="ECO:0000256" key="1">
    <source>
        <dbReference type="PROSITE-ProRule" id="PRU00169"/>
    </source>
</evidence>
<feature type="domain" description="HD-GYP" evidence="4">
    <location>
        <begin position="262"/>
        <end position="476"/>
    </location>
</feature>
<dbReference type="InterPro" id="IPR011006">
    <property type="entry name" value="CheY-like_superfamily"/>
</dbReference>
<dbReference type="InterPro" id="IPR001789">
    <property type="entry name" value="Sig_transdc_resp-reg_receiver"/>
</dbReference>
<proteinExistence type="predicted"/>
<feature type="domain" description="Response regulatory" evidence="3">
    <location>
        <begin position="6"/>
        <end position="122"/>
    </location>
</feature>
<dbReference type="SMART" id="SM00448">
    <property type="entry name" value="REC"/>
    <property type="match status" value="1"/>
</dbReference>
<evidence type="ECO:0000259" key="4">
    <source>
        <dbReference type="PROSITE" id="PS51832"/>
    </source>
</evidence>
<evidence type="ECO:0000256" key="2">
    <source>
        <dbReference type="SAM" id="Coils"/>
    </source>
</evidence>
<accession>A0A350H7X5</accession>
<dbReference type="GO" id="GO:0000160">
    <property type="term" value="P:phosphorelay signal transduction system"/>
    <property type="evidence" value="ECO:0007669"/>
    <property type="project" value="InterPro"/>
</dbReference>
<dbReference type="Proteomes" id="UP000264062">
    <property type="component" value="Unassembled WGS sequence"/>
</dbReference>